<dbReference type="GeneID" id="59291022"/>
<organism evidence="3 4">
    <name type="scientific">Letharia columbiana</name>
    <dbReference type="NCBI Taxonomy" id="112416"/>
    <lineage>
        <taxon>Eukaryota</taxon>
        <taxon>Fungi</taxon>
        <taxon>Dikarya</taxon>
        <taxon>Ascomycota</taxon>
        <taxon>Pezizomycotina</taxon>
        <taxon>Lecanoromycetes</taxon>
        <taxon>OSLEUM clade</taxon>
        <taxon>Lecanoromycetidae</taxon>
        <taxon>Lecanorales</taxon>
        <taxon>Lecanorineae</taxon>
        <taxon>Parmeliaceae</taxon>
        <taxon>Letharia</taxon>
    </lineage>
</organism>
<sequence>MASPALPSVVPGNEAPFWSSLGAPMVENASFFAAFLHWLAIALKWFLRALLVVLAVGVILGIGSLIFGSLPLQQLRRGGKPKISTDGDAPPEAELVELEFLAEEYDPAQDQSSDSVITGRGLNLAQTPYTIAHHGTSTQPLTLWHWVPCQVLLVRRLHNRLSPSVRTFNYAQALVAENKAFPSSSPPKRCLQLCPHETLSFGRLQHIPRLPNSDKSGKTIDALEYSSQQHVRNHVKSQDPKEERTYYVPFRNPQD</sequence>
<evidence type="ECO:0000313" key="4">
    <source>
        <dbReference type="Proteomes" id="UP000578531"/>
    </source>
</evidence>
<reference evidence="3 4" key="1">
    <citation type="journal article" date="2020" name="Genomics">
        <title>Complete, high-quality genomes from long-read metagenomic sequencing of two wolf lichen thalli reveals enigmatic genome architecture.</title>
        <authorList>
            <person name="McKenzie S.K."/>
            <person name="Walston R.F."/>
            <person name="Allen J.L."/>
        </authorList>
    </citation>
    <scope>NUCLEOTIDE SEQUENCE [LARGE SCALE GENOMIC DNA]</scope>
    <source>
        <strain evidence="3">WasteWater2</strain>
    </source>
</reference>
<name>A0A8H6L1X8_9LECA</name>
<dbReference type="EMBL" id="JACCJC010000048">
    <property type="protein sequence ID" value="KAF6232491.1"/>
    <property type="molecule type" value="Genomic_DNA"/>
</dbReference>
<protein>
    <submittedName>
        <fullName evidence="3">Uncharacterized protein</fullName>
    </submittedName>
</protein>
<feature type="region of interest" description="Disordered" evidence="1">
    <location>
        <begin position="227"/>
        <end position="255"/>
    </location>
</feature>
<dbReference type="RefSeq" id="XP_037161918.1">
    <property type="nucleotide sequence ID" value="XM_037311261.1"/>
</dbReference>
<evidence type="ECO:0000256" key="2">
    <source>
        <dbReference type="SAM" id="Phobius"/>
    </source>
</evidence>
<keyword evidence="2" id="KW-1133">Transmembrane helix</keyword>
<feature type="transmembrane region" description="Helical" evidence="2">
    <location>
        <begin position="45"/>
        <end position="72"/>
    </location>
</feature>
<dbReference type="AlphaFoldDB" id="A0A8H6L1X8"/>
<proteinExistence type="predicted"/>
<evidence type="ECO:0000313" key="3">
    <source>
        <dbReference type="EMBL" id="KAF6232491.1"/>
    </source>
</evidence>
<feature type="compositionally biased region" description="Basic and acidic residues" evidence="1">
    <location>
        <begin position="236"/>
        <end position="245"/>
    </location>
</feature>
<keyword evidence="2" id="KW-0472">Membrane</keyword>
<evidence type="ECO:0000256" key="1">
    <source>
        <dbReference type="SAM" id="MobiDB-lite"/>
    </source>
</evidence>
<keyword evidence="4" id="KW-1185">Reference proteome</keyword>
<gene>
    <name evidence="3" type="ORF">HO173_009371</name>
</gene>
<dbReference type="Proteomes" id="UP000578531">
    <property type="component" value="Unassembled WGS sequence"/>
</dbReference>
<keyword evidence="2" id="KW-0812">Transmembrane</keyword>
<comment type="caution">
    <text evidence="3">The sequence shown here is derived from an EMBL/GenBank/DDBJ whole genome shotgun (WGS) entry which is preliminary data.</text>
</comment>
<accession>A0A8H6L1X8</accession>